<reference evidence="1" key="1">
    <citation type="submission" date="2019-03" db="EMBL/GenBank/DDBJ databases">
        <authorList>
            <person name="Mank J."/>
            <person name="Almeida P."/>
        </authorList>
    </citation>
    <scope>NUCLEOTIDE SEQUENCE</scope>
    <source>
        <strain evidence="1">78183</strain>
    </source>
</reference>
<gene>
    <name evidence="1" type="ORF">SVIM_LOCUS351966</name>
</gene>
<organism evidence="1">
    <name type="scientific">Salix viminalis</name>
    <name type="common">Common osier</name>
    <name type="synonym">Basket willow</name>
    <dbReference type="NCBI Taxonomy" id="40686"/>
    <lineage>
        <taxon>Eukaryota</taxon>
        <taxon>Viridiplantae</taxon>
        <taxon>Streptophyta</taxon>
        <taxon>Embryophyta</taxon>
        <taxon>Tracheophyta</taxon>
        <taxon>Spermatophyta</taxon>
        <taxon>Magnoliopsida</taxon>
        <taxon>eudicotyledons</taxon>
        <taxon>Gunneridae</taxon>
        <taxon>Pentapetalae</taxon>
        <taxon>rosids</taxon>
        <taxon>fabids</taxon>
        <taxon>Malpighiales</taxon>
        <taxon>Salicaceae</taxon>
        <taxon>Saliceae</taxon>
        <taxon>Salix</taxon>
    </lineage>
</organism>
<name>A0A6N2MCC4_SALVM</name>
<sequence>MPSTQFRYLLAFPLNSPFLPIKFLHTNTVHHSPKAKLVASVFIVPSSNTGYKQHRCRRRHRWRLQNKQEIARVKLSSFTFSLHPKNIKKQPTPPSLSSNLKFLSSYRACSSSMLGAVCRW</sequence>
<evidence type="ECO:0000313" key="1">
    <source>
        <dbReference type="EMBL" id="VFU51833.1"/>
    </source>
</evidence>
<proteinExistence type="predicted"/>
<protein>
    <submittedName>
        <fullName evidence="1">Uncharacterized protein</fullName>
    </submittedName>
</protein>
<dbReference type="AlphaFoldDB" id="A0A6N2MCC4"/>
<dbReference type="EMBL" id="CAADRP010001774">
    <property type="protein sequence ID" value="VFU51833.1"/>
    <property type="molecule type" value="Genomic_DNA"/>
</dbReference>
<accession>A0A6N2MCC4</accession>